<dbReference type="EMBL" id="PKSL01000201">
    <property type="protein sequence ID" value="POV99424.1"/>
    <property type="molecule type" value="Genomic_DNA"/>
</dbReference>
<sequence length="85" mass="9307">MQHNCHLGECPITPTKAVRVERQEPDNFSGEVIHTDEENFVAIPLEPLPYQTQLAGLHEGLAKWHTAGTKSGPPGPIQAIDPCLE</sequence>
<reference evidence="1" key="1">
    <citation type="submission" date="2017-12" db="EMBL/GenBank/DDBJ databases">
        <title>Gene loss provides genomic basis for host adaptation in cereal stripe rust fungi.</title>
        <authorList>
            <person name="Xia C."/>
        </authorList>
    </citation>
    <scope>NUCLEOTIDE SEQUENCE [LARGE SCALE GENOMIC DNA]</scope>
    <source>
        <strain evidence="1">93-210</strain>
    </source>
</reference>
<gene>
    <name evidence="1" type="ORF">PSTT_13786</name>
</gene>
<keyword evidence="2" id="KW-1185">Reference proteome</keyword>
<dbReference type="VEuPathDB" id="FungiDB:PSHT_06666"/>
<evidence type="ECO:0000313" key="1">
    <source>
        <dbReference type="EMBL" id="POV99424.1"/>
    </source>
</evidence>
<dbReference type="AlphaFoldDB" id="A0A2S4UQL9"/>
<organism evidence="1 2">
    <name type="scientific">Puccinia striiformis</name>
    <dbReference type="NCBI Taxonomy" id="27350"/>
    <lineage>
        <taxon>Eukaryota</taxon>
        <taxon>Fungi</taxon>
        <taxon>Dikarya</taxon>
        <taxon>Basidiomycota</taxon>
        <taxon>Pucciniomycotina</taxon>
        <taxon>Pucciniomycetes</taxon>
        <taxon>Pucciniales</taxon>
        <taxon>Pucciniaceae</taxon>
        <taxon>Puccinia</taxon>
    </lineage>
</organism>
<name>A0A2S4UQL9_9BASI</name>
<proteinExistence type="predicted"/>
<protein>
    <submittedName>
        <fullName evidence="1">Uncharacterized protein</fullName>
    </submittedName>
</protein>
<dbReference type="VEuPathDB" id="FungiDB:PSTT_13786"/>
<dbReference type="Proteomes" id="UP000239156">
    <property type="component" value="Unassembled WGS sequence"/>
</dbReference>
<evidence type="ECO:0000313" key="2">
    <source>
        <dbReference type="Proteomes" id="UP000239156"/>
    </source>
</evidence>
<comment type="caution">
    <text evidence="1">The sequence shown here is derived from an EMBL/GenBank/DDBJ whole genome shotgun (WGS) entry which is preliminary data.</text>
</comment>
<accession>A0A2S4UQL9</accession>
<dbReference type="OrthoDB" id="2506870at2759"/>